<dbReference type="AlphaFoldDB" id="A0A125DK59"/>
<evidence type="ECO:0000256" key="1">
    <source>
        <dbReference type="SAM" id="Phobius"/>
    </source>
</evidence>
<accession>A0A125DK59</accession>
<evidence type="ECO:0000313" key="4">
    <source>
        <dbReference type="Proteomes" id="UP000060630"/>
    </source>
</evidence>
<feature type="transmembrane region" description="Helical" evidence="1">
    <location>
        <begin position="20"/>
        <end position="45"/>
    </location>
</feature>
<organism evidence="2 4">
    <name type="scientific">Burkholderia ubonensis</name>
    <dbReference type="NCBI Taxonomy" id="101571"/>
    <lineage>
        <taxon>Bacteria</taxon>
        <taxon>Pseudomonadati</taxon>
        <taxon>Pseudomonadota</taxon>
        <taxon>Betaproteobacteria</taxon>
        <taxon>Burkholderiales</taxon>
        <taxon>Burkholderiaceae</taxon>
        <taxon>Burkholderia</taxon>
        <taxon>Burkholderia cepacia complex</taxon>
    </lineage>
</organism>
<dbReference type="EMBL" id="LPHD01000160">
    <property type="protein sequence ID" value="KWA77055.1"/>
    <property type="molecule type" value="Genomic_DNA"/>
</dbReference>
<evidence type="ECO:0000313" key="5">
    <source>
        <dbReference type="Proteomes" id="UP000070119"/>
    </source>
</evidence>
<comment type="caution">
    <text evidence="2">The sequence shown here is derived from an EMBL/GenBank/DDBJ whole genome shotgun (WGS) entry which is preliminary data.</text>
</comment>
<protein>
    <recommendedName>
        <fullName evidence="6">Fis family transcriptional regulator</fullName>
    </recommendedName>
</protein>
<dbReference type="Proteomes" id="UP000070119">
    <property type="component" value="Unassembled WGS sequence"/>
</dbReference>
<reference evidence="2 4" key="1">
    <citation type="submission" date="2015-11" db="EMBL/GenBank/DDBJ databases">
        <title>Expanding the genomic diversity of Burkholderia species for the development of highly accurate diagnostics.</title>
        <authorList>
            <person name="Sahl J."/>
            <person name="Keim P."/>
            <person name="Wagner D."/>
        </authorList>
    </citation>
    <scope>NUCLEOTIDE SEQUENCE [LARGE SCALE GENOMIC DNA]</scope>
    <source>
        <strain evidence="2 4">MSMB2087WGS</strain>
    </source>
</reference>
<dbReference type="EMBL" id="LNJU01000003">
    <property type="protein sequence ID" value="KWZ58301.1"/>
    <property type="molecule type" value="Genomic_DNA"/>
</dbReference>
<keyword evidence="1" id="KW-1133">Transmembrane helix</keyword>
<keyword evidence="1" id="KW-0472">Membrane</keyword>
<gene>
    <name evidence="3" type="ORF">WK57_17350</name>
    <name evidence="2" type="ORF">WL29_34930</name>
</gene>
<sequence length="128" mass="13797">MPLPTAEVQRLSLKFHLALATLLAGHVDAAVCAALLNALYLAFLLRDARDPDLNRYQTAEAVLNAMIARAEAGRPSTLTDPEQGVLERPVLSLDMQLAAVPLHRFIDAWAQLERITCHGGHSPIPAAG</sequence>
<evidence type="ECO:0000313" key="2">
    <source>
        <dbReference type="EMBL" id="KWA77055.1"/>
    </source>
</evidence>
<keyword evidence="1" id="KW-0812">Transmembrane</keyword>
<proteinExistence type="predicted"/>
<name>A0A125DK59_9BURK</name>
<reference evidence="3 5" key="2">
    <citation type="submission" date="2015-11" db="EMBL/GenBank/DDBJ databases">
        <authorList>
            <person name="Sahl J."/>
            <person name="Wagner D."/>
            <person name="Keim P."/>
        </authorList>
    </citation>
    <scope>NUCLEOTIDE SEQUENCE [LARGE SCALE GENOMIC DNA]</scope>
    <source>
        <strain evidence="3 5">MSMB1157</strain>
    </source>
</reference>
<evidence type="ECO:0008006" key="6">
    <source>
        <dbReference type="Google" id="ProtNLM"/>
    </source>
</evidence>
<evidence type="ECO:0000313" key="3">
    <source>
        <dbReference type="EMBL" id="KWZ58301.1"/>
    </source>
</evidence>
<dbReference type="Proteomes" id="UP000060630">
    <property type="component" value="Unassembled WGS sequence"/>
</dbReference>